<name>A0A366HNV0_9BACT</name>
<keyword evidence="1" id="KW-0812">Transmembrane</keyword>
<dbReference type="Proteomes" id="UP000253426">
    <property type="component" value="Unassembled WGS sequence"/>
</dbReference>
<keyword evidence="1" id="KW-1133">Transmembrane helix</keyword>
<organism evidence="2 3">
    <name type="scientific">Roseimicrobium gellanilyticum</name>
    <dbReference type="NCBI Taxonomy" id="748857"/>
    <lineage>
        <taxon>Bacteria</taxon>
        <taxon>Pseudomonadati</taxon>
        <taxon>Verrucomicrobiota</taxon>
        <taxon>Verrucomicrobiia</taxon>
        <taxon>Verrucomicrobiales</taxon>
        <taxon>Verrucomicrobiaceae</taxon>
        <taxon>Roseimicrobium</taxon>
    </lineage>
</organism>
<reference evidence="2 3" key="1">
    <citation type="submission" date="2018-06" db="EMBL/GenBank/DDBJ databases">
        <title>Genomic Encyclopedia of Type Strains, Phase IV (KMG-IV): sequencing the most valuable type-strain genomes for metagenomic binning, comparative biology and taxonomic classification.</title>
        <authorList>
            <person name="Goeker M."/>
        </authorList>
    </citation>
    <scope>NUCLEOTIDE SEQUENCE [LARGE SCALE GENOMIC DNA]</scope>
    <source>
        <strain evidence="2 3">DSM 25532</strain>
    </source>
</reference>
<feature type="transmembrane region" description="Helical" evidence="1">
    <location>
        <begin position="97"/>
        <end position="120"/>
    </location>
</feature>
<dbReference type="EMBL" id="QNRR01000005">
    <property type="protein sequence ID" value="RBP43911.1"/>
    <property type="molecule type" value="Genomic_DNA"/>
</dbReference>
<sequence length="150" mass="16026">MQSLPLPPPPSFQTQGTPGVVVAFRVFVSLYAAFCLLMAAYGVTRVTGLEVKWGLTPADEVEPIGPGDWIVLGIFCVLALAMFGCAFLPAAPWSWGVGLAALIVGLSCCGAPSIVLLVLWCQMPTRLYFATHGWRNLPQPMSPPPVPPPY</sequence>
<protein>
    <submittedName>
        <fullName evidence="2">Uncharacterized protein</fullName>
    </submittedName>
</protein>
<evidence type="ECO:0000313" key="3">
    <source>
        <dbReference type="Proteomes" id="UP000253426"/>
    </source>
</evidence>
<comment type="caution">
    <text evidence="2">The sequence shown here is derived from an EMBL/GenBank/DDBJ whole genome shotgun (WGS) entry which is preliminary data.</text>
</comment>
<dbReference type="AlphaFoldDB" id="A0A366HNV0"/>
<feature type="transmembrane region" description="Helical" evidence="1">
    <location>
        <begin position="69"/>
        <end position="91"/>
    </location>
</feature>
<proteinExistence type="predicted"/>
<evidence type="ECO:0000313" key="2">
    <source>
        <dbReference type="EMBL" id="RBP43911.1"/>
    </source>
</evidence>
<keyword evidence="3" id="KW-1185">Reference proteome</keyword>
<evidence type="ECO:0000256" key="1">
    <source>
        <dbReference type="SAM" id="Phobius"/>
    </source>
</evidence>
<gene>
    <name evidence="2" type="ORF">DES53_105310</name>
</gene>
<feature type="transmembrane region" description="Helical" evidence="1">
    <location>
        <begin position="20"/>
        <end position="43"/>
    </location>
</feature>
<keyword evidence="1" id="KW-0472">Membrane</keyword>
<accession>A0A366HNV0</accession>